<sequence length="172" mass="19764">MQPPARNALAQARHSAVHLELRDSYMRDDPEFIAWQQGKRFDPADRSSWWGGWHDAVAAATARGVVVRRARIVSEPISDYIRYEYDCTFTNIAAGELVRWLPRRQTTDLALPGTDFWVFDSTQALFHHFTGDGQLDEEGREYTNDPARVRLCATAFEAVWQRAIPHEEYKPG</sequence>
<evidence type="ECO:0000313" key="3">
    <source>
        <dbReference type="Proteomes" id="UP001223144"/>
    </source>
</evidence>
<dbReference type="Proteomes" id="UP001223144">
    <property type="component" value="Unassembled WGS sequence"/>
</dbReference>
<feature type="domain" description="DUF6879" evidence="1">
    <location>
        <begin position="7"/>
        <end position="170"/>
    </location>
</feature>
<reference evidence="2 3" key="1">
    <citation type="submission" date="2023-04" db="EMBL/GenBank/DDBJ databases">
        <title>Streptomyces chengmaiensis sp. nov. isolated from the stem of mangrove plant in Hainan.</title>
        <authorList>
            <person name="Huang X."/>
            <person name="Zhou S."/>
            <person name="Chu X."/>
            <person name="Xie Y."/>
            <person name="Lin Y."/>
        </authorList>
    </citation>
    <scope>NUCLEOTIDE SEQUENCE [LARGE SCALE GENOMIC DNA]</scope>
    <source>
        <strain evidence="2 3">HNM0663</strain>
    </source>
</reference>
<dbReference type="RefSeq" id="WP_279931154.1">
    <property type="nucleotide sequence ID" value="NZ_JARWBG010000037.1"/>
</dbReference>
<gene>
    <name evidence="2" type="ORF">QCN29_25855</name>
</gene>
<dbReference type="Pfam" id="PF21806">
    <property type="entry name" value="DUF6879"/>
    <property type="match status" value="1"/>
</dbReference>
<name>A0ABT6HV02_9ACTN</name>
<dbReference type="EMBL" id="JARWBG010000037">
    <property type="protein sequence ID" value="MDH2392147.1"/>
    <property type="molecule type" value="Genomic_DNA"/>
</dbReference>
<comment type="caution">
    <text evidence="2">The sequence shown here is derived from an EMBL/GenBank/DDBJ whole genome shotgun (WGS) entry which is preliminary data.</text>
</comment>
<evidence type="ECO:0000313" key="2">
    <source>
        <dbReference type="EMBL" id="MDH2392147.1"/>
    </source>
</evidence>
<protein>
    <recommendedName>
        <fullName evidence="1">DUF6879 domain-containing protein</fullName>
    </recommendedName>
</protein>
<keyword evidence="3" id="KW-1185">Reference proteome</keyword>
<proteinExistence type="predicted"/>
<dbReference type="InterPro" id="IPR049244">
    <property type="entry name" value="DUF6879"/>
</dbReference>
<evidence type="ECO:0000259" key="1">
    <source>
        <dbReference type="Pfam" id="PF21806"/>
    </source>
</evidence>
<accession>A0ABT6HV02</accession>
<organism evidence="2 3">
    <name type="scientific">Streptomyces chengmaiensis</name>
    <dbReference type="NCBI Taxonomy" id="3040919"/>
    <lineage>
        <taxon>Bacteria</taxon>
        <taxon>Bacillati</taxon>
        <taxon>Actinomycetota</taxon>
        <taxon>Actinomycetes</taxon>
        <taxon>Kitasatosporales</taxon>
        <taxon>Streptomycetaceae</taxon>
        <taxon>Streptomyces</taxon>
    </lineage>
</organism>